<evidence type="ECO:0000313" key="1">
    <source>
        <dbReference type="EMBL" id="OWZ03642.1"/>
    </source>
</evidence>
<sequence length="88" mass="10257">MYLLQAQKKNPVSYRPQMIGLVERFYRTWKDCVATYMSDENMYSYDSGNHSTVALSPNELMMGRELRTSDELLRATHVTEAGDLTEYH</sequence>
<dbReference type="GO" id="GO:0016301">
    <property type="term" value="F:kinase activity"/>
    <property type="evidence" value="ECO:0007669"/>
    <property type="project" value="UniProtKB-KW"/>
</dbReference>
<dbReference type="Gene3D" id="3.30.420.10">
    <property type="entry name" value="Ribonuclease H-like superfamily/Ribonuclease H"/>
    <property type="match status" value="1"/>
</dbReference>
<accession>A0A225VEB7</accession>
<dbReference type="OrthoDB" id="441971at2759"/>
<organism evidence="1 2">
    <name type="scientific">Phytophthora megakarya</name>
    <dbReference type="NCBI Taxonomy" id="4795"/>
    <lineage>
        <taxon>Eukaryota</taxon>
        <taxon>Sar</taxon>
        <taxon>Stramenopiles</taxon>
        <taxon>Oomycota</taxon>
        <taxon>Peronosporomycetes</taxon>
        <taxon>Peronosporales</taxon>
        <taxon>Peronosporaceae</taxon>
        <taxon>Phytophthora</taxon>
    </lineage>
</organism>
<comment type="caution">
    <text evidence="1">The sequence shown here is derived from an EMBL/GenBank/DDBJ whole genome shotgun (WGS) entry which is preliminary data.</text>
</comment>
<gene>
    <name evidence="1" type="ORF">PHMEG_00024591</name>
</gene>
<keyword evidence="1" id="KW-0808">Transferase</keyword>
<keyword evidence="2" id="KW-1185">Reference proteome</keyword>
<evidence type="ECO:0000313" key="2">
    <source>
        <dbReference type="Proteomes" id="UP000198211"/>
    </source>
</evidence>
<dbReference type="Proteomes" id="UP000198211">
    <property type="component" value="Unassembled WGS sequence"/>
</dbReference>
<reference evidence="2" key="1">
    <citation type="submission" date="2017-03" db="EMBL/GenBank/DDBJ databases">
        <title>Phytopthora megakarya and P. palmivora, two closely related causual agents of cacao black pod achieved similar genome size and gene model numbers by different mechanisms.</title>
        <authorList>
            <person name="Ali S."/>
            <person name="Shao J."/>
            <person name="Larry D.J."/>
            <person name="Kronmiller B."/>
            <person name="Shen D."/>
            <person name="Strem M.D."/>
            <person name="Melnick R.L."/>
            <person name="Guiltinan M.J."/>
            <person name="Tyler B.M."/>
            <person name="Meinhardt L.W."/>
            <person name="Bailey B.A."/>
        </authorList>
    </citation>
    <scope>NUCLEOTIDE SEQUENCE [LARGE SCALE GENOMIC DNA]</scope>
    <source>
        <strain evidence="2">zdho120</strain>
    </source>
</reference>
<dbReference type="GO" id="GO:0003676">
    <property type="term" value="F:nucleic acid binding"/>
    <property type="evidence" value="ECO:0007669"/>
    <property type="project" value="InterPro"/>
</dbReference>
<dbReference type="InterPro" id="IPR036397">
    <property type="entry name" value="RNaseH_sf"/>
</dbReference>
<dbReference type="AlphaFoldDB" id="A0A225VEB7"/>
<keyword evidence="1" id="KW-0418">Kinase</keyword>
<name>A0A225VEB7_9STRA</name>
<proteinExistence type="predicted"/>
<dbReference type="EMBL" id="NBNE01005402">
    <property type="protein sequence ID" value="OWZ03642.1"/>
    <property type="molecule type" value="Genomic_DNA"/>
</dbReference>
<protein>
    <submittedName>
        <fullName evidence="1">Cyclic AMP-dependent protein kinase</fullName>
    </submittedName>
</protein>